<dbReference type="EMBL" id="NPHW01003031">
    <property type="protein sequence ID" value="OXV10261.1"/>
    <property type="molecule type" value="Genomic_DNA"/>
</dbReference>
<evidence type="ECO:0000313" key="2">
    <source>
        <dbReference type="EMBL" id="OXV10261.1"/>
    </source>
</evidence>
<accession>A0A232M1H6</accession>
<gene>
    <name evidence="2" type="ORF">Egran_01978</name>
</gene>
<name>A0A232M1H6_9EURO</name>
<organism evidence="2 3">
    <name type="scientific">Elaphomyces granulatus</name>
    <dbReference type="NCBI Taxonomy" id="519963"/>
    <lineage>
        <taxon>Eukaryota</taxon>
        <taxon>Fungi</taxon>
        <taxon>Dikarya</taxon>
        <taxon>Ascomycota</taxon>
        <taxon>Pezizomycotina</taxon>
        <taxon>Eurotiomycetes</taxon>
        <taxon>Eurotiomycetidae</taxon>
        <taxon>Eurotiales</taxon>
        <taxon>Elaphomycetaceae</taxon>
        <taxon>Elaphomyces</taxon>
    </lineage>
</organism>
<evidence type="ECO:0000256" key="1">
    <source>
        <dbReference type="SAM" id="MobiDB-lite"/>
    </source>
</evidence>
<feature type="region of interest" description="Disordered" evidence="1">
    <location>
        <begin position="50"/>
        <end position="71"/>
    </location>
</feature>
<keyword evidence="3" id="KW-1185">Reference proteome</keyword>
<dbReference type="AlphaFoldDB" id="A0A232M1H6"/>
<evidence type="ECO:0000313" key="3">
    <source>
        <dbReference type="Proteomes" id="UP000243515"/>
    </source>
</evidence>
<comment type="caution">
    <text evidence="2">The sequence shown here is derived from an EMBL/GenBank/DDBJ whole genome shotgun (WGS) entry which is preliminary data.</text>
</comment>
<reference evidence="2 3" key="1">
    <citation type="journal article" date="2015" name="Environ. Microbiol.">
        <title>Metagenome sequence of Elaphomyces granulatus from sporocarp tissue reveals Ascomycota ectomycorrhizal fingerprints of genome expansion and a Proteobacteria-rich microbiome.</title>
        <authorList>
            <person name="Quandt C.A."/>
            <person name="Kohler A."/>
            <person name="Hesse C.N."/>
            <person name="Sharpton T.J."/>
            <person name="Martin F."/>
            <person name="Spatafora J.W."/>
        </authorList>
    </citation>
    <scope>NUCLEOTIDE SEQUENCE [LARGE SCALE GENOMIC DNA]</scope>
    <source>
        <strain evidence="2 3">OSC145934</strain>
    </source>
</reference>
<dbReference type="Proteomes" id="UP000243515">
    <property type="component" value="Unassembled WGS sequence"/>
</dbReference>
<proteinExistence type="predicted"/>
<protein>
    <submittedName>
        <fullName evidence="2">Uncharacterized protein</fullName>
    </submittedName>
</protein>
<feature type="non-terminal residue" evidence="2">
    <location>
        <position position="83"/>
    </location>
</feature>
<sequence length="83" mass="9524">MPTNINCEDTVGQDPDMPIDADNTSRFEDFRNTPIKSALHGAFEAGRKFREHKKHLPPPPKSIRELSNHPYRAQFEEAQKAHL</sequence>
<feature type="region of interest" description="Disordered" evidence="1">
    <location>
        <begin position="1"/>
        <end position="22"/>
    </location>
</feature>
<dbReference type="OrthoDB" id="5017987at2759"/>